<dbReference type="Gene3D" id="2.40.370.10">
    <property type="entry name" value="AttH-like domain"/>
    <property type="match status" value="2"/>
</dbReference>
<evidence type="ECO:0000256" key="1">
    <source>
        <dbReference type="SAM" id="SignalP"/>
    </source>
</evidence>
<dbReference type="Pfam" id="PF17186">
    <property type="entry name" value="Lipocalin_9"/>
    <property type="match status" value="1"/>
</dbReference>
<dbReference type="InterPro" id="IPR023374">
    <property type="entry name" value="AttH-like_dom_sf"/>
</dbReference>
<accession>A0A366M507</accession>
<evidence type="ECO:0000313" key="3">
    <source>
        <dbReference type="EMBL" id="RBQ20684.1"/>
    </source>
</evidence>
<comment type="caution">
    <text evidence="3">The sequence shown here is derived from an EMBL/GenBank/DDBJ whole genome shotgun (WGS) entry which is preliminary data.</text>
</comment>
<feature type="signal peptide" evidence="1">
    <location>
        <begin position="1"/>
        <end position="32"/>
    </location>
</feature>
<keyword evidence="3" id="KW-0378">Hydrolase</keyword>
<protein>
    <submittedName>
        <fullName evidence="3">Hydrolase</fullName>
    </submittedName>
</protein>
<dbReference type="InterPro" id="IPR010791">
    <property type="entry name" value="AttH_dom"/>
</dbReference>
<evidence type="ECO:0000259" key="2">
    <source>
        <dbReference type="Pfam" id="PF07143"/>
    </source>
</evidence>
<feature type="domain" description="AttH" evidence="2">
    <location>
        <begin position="82"/>
        <end position="225"/>
    </location>
</feature>
<dbReference type="EMBL" id="QMEY01000002">
    <property type="protein sequence ID" value="RBQ20684.1"/>
    <property type="molecule type" value="Genomic_DNA"/>
</dbReference>
<keyword evidence="4" id="KW-1185">Reference proteome</keyword>
<dbReference type="PANTHER" id="PTHR38591">
    <property type="entry name" value="HYDROLASE"/>
    <property type="match status" value="1"/>
</dbReference>
<reference evidence="3 4" key="1">
    <citation type="submission" date="2018-06" db="EMBL/GenBank/DDBJ databases">
        <title>Sphaerisporangium craniellae sp. nov., isolated from a marine sponge in the South China Sea.</title>
        <authorList>
            <person name="Li L."/>
        </authorList>
    </citation>
    <scope>NUCLEOTIDE SEQUENCE [LARGE SCALE GENOMIC DNA]</scope>
    <source>
        <strain evidence="3 4">LHW63015</strain>
    </source>
</reference>
<dbReference type="Proteomes" id="UP000253303">
    <property type="component" value="Unassembled WGS sequence"/>
</dbReference>
<dbReference type="OrthoDB" id="9770826at2"/>
<proteinExistence type="predicted"/>
<dbReference type="GO" id="GO:0016787">
    <property type="term" value="F:hydrolase activity"/>
    <property type="evidence" value="ECO:0007669"/>
    <property type="project" value="UniProtKB-KW"/>
</dbReference>
<gene>
    <name evidence="3" type="ORF">DP939_06260</name>
</gene>
<dbReference type="PANTHER" id="PTHR38591:SF1">
    <property type="entry name" value="BLL1000 PROTEIN"/>
    <property type="match status" value="1"/>
</dbReference>
<dbReference type="AlphaFoldDB" id="A0A366M507"/>
<feature type="chain" id="PRO_5016685465" evidence="1">
    <location>
        <begin position="33"/>
        <end position="360"/>
    </location>
</feature>
<evidence type="ECO:0000313" key="4">
    <source>
        <dbReference type="Proteomes" id="UP000253303"/>
    </source>
</evidence>
<organism evidence="3 4">
    <name type="scientific">Spongiactinospora rosea</name>
    <dbReference type="NCBI Taxonomy" id="2248750"/>
    <lineage>
        <taxon>Bacteria</taxon>
        <taxon>Bacillati</taxon>
        <taxon>Actinomycetota</taxon>
        <taxon>Actinomycetes</taxon>
        <taxon>Streptosporangiales</taxon>
        <taxon>Streptosporangiaceae</taxon>
        <taxon>Spongiactinospora</taxon>
    </lineage>
</organism>
<dbReference type="SUPFAM" id="SSF159245">
    <property type="entry name" value="AttH-like"/>
    <property type="match status" value="1"/>
</dbReference>
<dbReference type="Pfam" id="PF07143">
    <property type="entry name" value="CrtC"/>
    <property type="match status" value="1"/>
</dbReference>
<sequence length="360" mass="39832">MPAIRIRSRTATVVTIAAVLALCTFTDSSAQASRTPETPADRPARSEIPAAVDPAADLGRHTPGPELTWFDSIYFTSSVKANGQDFGLQVHTRIMPNRDEAAYRWTLSVINKTTGWYKDYAAMVEPKDYRWSQGKLDIKAPGLSWTGDSVRQSVRVKTPWGSLDVQLAPTGPAMNYASTGVFHLADGVPNQEFALPEMRTSGTLSIQGREHKVRGTSWLDRQWGEMPRSLVRWTWMNFSMPNGDKVALWDTVGAKSKNSWATVLRPDGSYEVVAVEPLAKGASRQWTSPATGQSYPTRWRVRIPALDTVLDVRVTGNPDQEIETPDGSGYLEATVAFNGMYQGKKVLGENYVEMTGEWKS</sequence>
<name>A0A366M507_9ACTN</name>
<keyword evidence="1" id="KW-0732">Signal</keyword>
<dbReference type="RefSeq" id="WP_113979643.1">
    <property type="nucleotide sequence ID" value="NZ_QMEY01000002.1"/>
</dbReference>